<dbReference type="GeneID" id="17262432"/>
<evidence type="ECO:0000259" key="8">
    <source>
        <dbReference type="PROSITE" id="PS51456"/>
    </source>
</evidence>
<dbReference type="EnsemblProtists" id="EOD16408">
    <property type="protein sequence ID" value="EOD16408"/>
    <property type="gene ID" value="EMIHUDRAFT_210818"/>
</dbReference>
<feature type="domain" description="Myosin motor" evidence="8">
    <location>
        <begin position="551"/>
        <end position="652"/>
    </location>
</feature>
<dbReference type="GO" id="GO:0016020">
    <property type="term" value="C:membrane"/>
    <property type="evidence" value="ECO:0007669"/>
    <property type="project" value="TreeGrafter"/>
</dbReference>
<dbReference type="PANTHER" id="PTHR13140:SF706">
    <property type="entry name" value="DILUTE CLASS UNCONVENTIONAL MYOSIN, ISOFORM C"/>
    <property type="match status" value="1"/>
</dbReference>
<dbReference type="GO" id="GO:0005524">
    <property type="term" value="F:ATP binding"/>
    <property type="evidence" value="ECO:0007669"/>
    <property type="project" value="UniProtKB-UniRule"/>
</dbReference>
<dbReference type="CDD" id="cd00124">
    <property type="entry name" value="MYSc"/>
    <property type="match status" value="1"/>
</dbReference>
<keyword evidence="1 6" id="KW-0547">Nucleotide-binding</keyword>
<dbReference type="Gene3D" id="1.20.5.4820">
    <property type="match status" value="1"/>
</dbReference>
<dbReference type="SUPFAM" id="SSF52540">
    <property type="entry name" value="P-loop containing nucleoside triphosphate hydrolases"/>
    <property type="match status" value="1"/>
</dbReference>
<comment type="similarity">
    <text evidence="6">Belongs to the TRAFAC class myosin-kinesin ATPase superfamily. Myosin family.</text>
</comment>
<reference evidence="10" key="1">
    <citation type="journal article" date="2013" name="Nature">
        <title>Pan genome of the phytoplankton Emiliania underpins its global distribution.</title>
        <authorList>
            <person name="Read B.A."/>
            <person name="Kegel J."/>
            <person name="Klute M.J."/>
            <person name="Kuo A."/>
            <person name="Lefebvre S.C."/>
            <person name="Maumus F."/>
            <person name="Mayer C."/>
            <person name="Miller J."/>
            <person name="Monier A."/>
            <person name="Salamov A."/>
            <person name="Young J."/>
            <person name="Aguilar M."/>
            <person name="Claverie J.M."/>
            <person name="Frickenhaus S."/>
            <person name="Gonzalez K."/>
            <person name="Herman E.K."/>
            <person name="Lin Y.C."/>
            <person name="Napier J."/>
            <person name="Ogata H."/>
            <person name="Sarno A.F."/>
            <person name="Shmutz J."/>
            <person name="Schroeder D."/>
            <person name="de Vargas C."/>
            <person name="Verret F."/>
            <person name="von Dassow P."/>
            <person name="Valentin K."/>
            <person name="Van de Peer Y."/>
            <person name="Wheeler G."/>
            <person name="Dacks J.B."/>
            <person name="Delwiche C.F."/>
            <person name="Dyhrman S.T."/>
            <person name="Glockner G."/>
            <person name="John U."/>
            <person name="Richards T."/>
            <person name="Worden A.Z."/>
            <person name="Zhang X."/>
            <person name="Grigoriev I.V."/>
            <person name="Allen A.E."/>
            <person name="Bidle K."/>
            <person name="Borodovsky M."/>
            <person name="Bowler C."/>
            <person name="Brownlee C."/>
            <person name="Cock J.M."/>
            <person name="Elias M."/>
            <person name="Gladyshev V.N."/>
            <person name="Groth M."/>
            <person name="Guda C."/>
            <person name="Hadaegh A."/>
            <person name="Iglesias-Rodriguez M.D."/>
            <person name="Jenkins J."/>
            <person name="Jones B.M."/>
            <person name="Lawson T."/>
            <person name="Leese F."/>
            <person name="Lindquist E."/>
            <person name="Lobanov A."/>
            <person name="Lomsadze A."/>
            <person name="Malik S.B."/>
            <person name="Marsh M.E."/>
            <person name="Mackinder L."/>
            <person name="Mock T."/>
            <person name="Mueller-Roeber B."/>
            <person name="Pagarete A."/>
            <person name="Parker M."/>
            <person name="Probert I."/>
            <person name="Quesneville H."/>
            <person name="Raines C."/>
            <person name="Rensing S.A."/>
            <person name="Riano-Pachon D.M."/>
            <person name="Richier S."/>
            <person name="Rokitta S."/>
            <person name="Shiraiwa Y."/>
            <person name="Soanes D.M."/>
            <person name="van der Giezen M."/>
            <person name="Wahlund T.M."/>
            <person name="Williams B."/>
            <person name="Wilson W."/>
            <person name="Wolfe G."/>
            <person name="Wurch L.L."/>
        </authorList>
    </citation>
    <scope>NUCLEOTIDE SEQUENCE</scope>
</reference>
<comment type="caution">
    <text evidence="6">Lacks conserved residue(s) required for the propagation of feature annotation.</text>
</comment>
<feature type="binding site" evidence="6">
    <location>
        <begin position="161"/>
        <end position="168"/>
    </location>
    <ligand>
        <name>ATP</name>
        <dbReference type="ChEBI" id="CHEBI:30616"/>
    </ligand>
</feature>
<dbReference type="AlphaFoldDB" id="A0A0D3IYS3"/>
<keyword evidence="10" id="KW-1185">Reference proteome</keyword>
<evidence type="ECO:0000256" key="3">
    <source>
        <dbReference type="ARBA" id="ARBA00023123"/>
    </source>
</evidence>
<evidence type="ECO:0000313" key="10">
    <source>
        <dbReference type="Proteomes" id="UP000013827"/>
    </source>
</evidence>
<dbReference type="OMA" id="RFLCESW"/>
<evidence type="ECO:0000256" key="5">
    <source>
        <dbReference type="ARBA" id="ARBA00023203"/>
    </source>
</evidence>
<keyword evidence="5 6" id="KW-0009">Actin-binding</keyword>
<dbReference type="GO" id="GO:0051015">
    <property type="term" value="F:actin filament binding"/>
    <property type="evidence" value="ECO:0007669"/>
    <property type="project" value="TreeGrafter"/>
</dbReference>
<proteinExistence type="inferred from homology"/>
<dbReference type="PROSITE" id="PS51456">
    <property type="entry name" value="MYOSIN_MOTOR"/>
    <property type="match status" value="2"/>
</dbReference>
<accession>A0A0D3IYS3</accession>
<dbReference type="Pfam" id="PF00063">
    <property type="entry name" value="Myosin_head"/>
    <property type="match status" value="2"/>
</dbReference>
<dbReference type="PRINTS" id="PR00193">
    <property type="entry name" value="MYOSINHEAVY"/>
</dbReference>
<dbReference type="Gene3D" id="1.20.120.720">
    <property type="entry name" value="Myosin VI head, motor domain, U50 subdomain"/>
    <property type="match status" value="1"/>
</dbReference>
<dbReference type="InterPro" id="IPR036961">
    <property type="entry name" value="Kinesin_motor_dom_sf"/>
</dbReference>
<dbReference type="Gene3D" id="1.20.58.530">
    <property type="match status" value="2"/>
</dbReference>
<organism evidence="9 10">
    <name type="scientific">Emiliania huxleyi (strain CCMP1516)</name>
    <dbReference type="NCBI Taxonomy" id="280463"/>
    <lineage>
        <taxon>Eukaryota</taxon>
        <taxon>Haptista</taxon>
        <taxon>Haptophyta</taxon>
        <taxon>Prymnesiophyceae</taxon>
        <taxon>Isochrysidales</taxon>
        <taxon>Noelaerhabdaceae</taxon>
        <taxon>Emiliania</taxon>
    </lineage>
</organism>
<reference evidence="9" key="2">
    <citation type="submission" date="2024-10" db="UniProtKB">
        <authorList>
            <consortium name="EnsemblProtists"/>
        </authorList>
    </citation>
    <scope>IDENTIFICATION</scope>
</reference>
<keyword evidence="2 6" id="KW-0067">ATP-binding</keyword>
<keyword evidence="3 6" id="KW-0518">Myosin</keyword>
<protein>
    <recommendedName>
        <fullName evidence="8">Myosin motor domain-containing protein</fullName>
    </recommendedName>
</protein>
<dbReference type="Proteomes" id="UP000013827">
    <property type="component" value="Unassembled WGS sequence"/>
</dbReference>
<dbReference type="InterPro" id="IPR027417">
    <property type="entry name" value="P-loop_NTPase"/>
</dbReference>
<dbReference type="GO" id="GO:0007015">
    <property type="term" value="P:actin filament organization"/>
    <property type="evidence" value="ECO:0007669"/>
    <property type="project" value="TreeGrafter"/>
</dbReference>
<dbReference type="GO" id="GO:0016459">
    <property type="term" value="C:myosin complex"/>
    <property type="evidence" value="ECO:0007669"/>
    <property type="project" value="UniProtKB-KW"/>
</dbReference>
<feature type="region of interest" description="Disordered" evidence="7">
    <location>
        <begin position="1"/>
        <end position="25"/>
    </location>
</feature>
<evidence type="ECO:0000313" key="9">
    <source>
        <dbReference type="EnsemblProtists" id="EOD16408"/>
    </source>
</evidence>
<dbReference type="InterPro" id="IPR001609">
    <property type="entry name" value="Myosin_head_motor_dom-like"/>
</dbReference>
<evidence type="ECO:0000256" key="7">
    <source>
        <dbReference type="SAM" id="MobiDB-lite"/>
    </source>
</evidence>
<evidence type="ECO:0000256" key="6">
    <source>
        <dbReference type="PROSITE-ProRule" id="PRU00782"/>
    </source>
</evidence>
<dbReference type="Gene3D" id="3.40.850.10">
    <property type="entry name" value="Kinesin motor domain"/>
    <property type="match status" value="2"/>
</dbReference>
<dbReference type="GO" id="GO:0000146">
    <property type="term" value="F:microfilament motor activity"/>
    <property type="evidence" value="ECO:0007669"/>
    <property type="project" value="TreeGrafter"/>
</dbReference>
<dbReference type="eggNOG" id="KOG0163">
    <property type="taxonomic scope" value="Eukaryota"/>
</dbReference>
<evidence type="ECO:0000256" key="1">
    <source>
        <dbReference type="ARBA" id="ARBA00022741"/>
    </source>
</evidence>
<evidence type="ECO:0000256" key="4">
    <source>
        <dbReference type="ARBA" id="ARBA00023175"/>
    </source>
</evidence>
<dbReference type="STRING" id="2903.R1C1K0"/>
<name>A0A0D3IYS3_EMIH1</name>
<sequence>MSASATTSRRPVFYPNPSPSAGEPFLRGHCSDLGDGPVTVTPCDTGGDPVQLTAADVCPRSEAEPEEGVADAASLAFLNEPSLLDNIARRYAHDRIYTYVGPVLLAVNPYKTLAELYSREAMDAYRGRAIGVLPPHVFALADRARRMILSDRRSQSIVVSGESGAGKTESCRAIVDYLAHHSREEAEDLCTAMLSASPLLEAFGCASTLRNKNSSRFGKLMRIWTAAGGASFSHSSIETYLLEKGRVSNHAPGERTFHGGDAAPHNEASPAAEFASVVSALGALGASRGEVQSAAQILGAVLLLGNLHFADDEQDKAKAEGRARDGLARELYERLFGWLVRRINTSLAAPSAAPAAGSTAASASGSVPARASAEEGGSCYVGGSCYIAILDIFGFESLGVNSLEQLLINHTNESLQHFFLDRTMRAELAMYADEGVPANDHTLVARFFGSHREHASIRLPDVILASGRRMPARKSAPPDGTRFVVAHYAGEVEYEASGFLSKNLDALHPELPLLLQTARGSLRVRGLAGGFSKQLESLMATLGATTPHYAAGCLDLPLVLEQLRCAGTPQLLQLMGRGYPTRCEFEALASRYRPLLPGFSPTLSSRDFVAALLAALRLEPATAAKPVADFALGVRRVFFSAGAMATLDELMHGSQADVAAILDRVRAYVARRRWVRATAAVSASLWLQRRIVARRRLAALALRSRALALSLPAARRWAGGARRRLLEHASASTLAAAERGRVERARLRAARTAAAVA</sequence>
<dbReference type="GO" id="GO:0005737">
    <property type="term" value="C:cytoplasm"/>
    <property type="evidence" value="ECO:0007669"/>
    <property type="project" value="TreeGrafter"/>
</dbReference>
<keyword evidence="4 6" id="KW-0505">Motor protein</keyword>
<evidence type="ECO:0000256" key="2">
    <source>
        <dbReference type="ARBA" id="ARBA00022840"/>
    </source>
</evidence>
<dbReference type="KEGG" id="ehx:EMIHUDRAFT_210818"/>
<dbReference type="SMART" id="SM00242">
    <property type="entry name" value="MYSc"/>
    <property type="match status" value="1"/>
</dbReference>
<dbReference type="HOGENOM" id="CLU_375286_0_0_1"/>
<feature type="domain" description="Myosin motor" evidence="8">
    <location>
        <begin position="67"/>
        <end position="437"/>
    </location>
</feature>
<dbReference type="PANTHER" id="PTHR13140">
    <property type="entry name" value="MYOSIN"/>
    <property type="match status" value="1"/>
</dbReference>
<dbReference type="PaxDb" id="2903-EOD16408"/>
<dbReference type="RefSeq" id="XP_005768837.1">
    <property type="nucleotide sequence ID" value="XM_005768780.1"/>
</dbReference>